<keyword evidence="3" id="KW-1185">Reference proteome</keyword>
<protein>
    <submittedName>
        <fullName evidence="2">Putative membrane-bound component of nickel/cobalt ECF transporter, NikN-like</fullName>
    </submittedName>
</protein>
<evidence type="ECO:0000256" key="1">
    <source>
        <dbReference type="SAM" id="Phobius"/>
    </source>
</evidence>
<organism evidence="2 3">
    <name type="scientific">Sulfurospirillum halorespirans DSM 13726</name>
    <dbReference type="NCBI Taxonomy" id="1193502"/>
    <lineage>
        <taxon>Bacteria</taxon>
        <taxon>Pseudomonadati</taxon>
        <taxon>Campylobacterota</taxon>
        <taxon>Epsilonproteobacteria</taxon>
        <taxon>Campylobacterales</taxon>
        <taxon>Sulfurospirillaceae</taxon>
        <taxon>Sulfurospirillum</taxon>
    </lineage>
</organism>
<dbReference type="STRING" id="1193502.SHALO_1591"/>
<proteinExistence type="predicted"/>
<keyword evidence="1" id="KW-0812">Transmembrane</keyword>
<sequence>MLRIGLLSLLVFTSVWAHKINLFAYDEAGLLYVQSYFTKSSPCKQCVVKLLDANQKELLAFKTDDEGKASAKLPSAEFDIIVEAGMGHQAQTHYVAQSHTKEETKTLPSDMPLDKMLLGLVIIVFFFGVLYWIKRKPSHT</sequence>
<dbReference type="AlphaFoldDB" id="A0A1D7TKD0"/>
<dbReference type="KEGG" id="shal:SHALO_1591"/>
<keyword evidence="1" id="KW-0472">Membrane</keyword>
<evidence type="ECO:0000313" key="3">
    <source>
        <dbReference type="Proteomes" id="UP000094609"/>
    </source>
</evidence>
<evidence type="ECO:0000313" key="2">
    <source>
        <dbReference type="EMBL" id="AOO65364.1"/>
    </source>
</evidence>
<reference evidence="3" key="1">
    <citation type="submission" date="2016-08" db="EMBL/GenBank/DDBJ databases">
        <title>Complete genome sequence of the organohalide-respiring Epsilonproteobacterium Sulfurospirillum halorespirans.</title>
        <authorList>
            <person name="Goris T."/>
            <person name="Zimmermann J."/>
            <person name="Schenz B."/>
            <person name="Lemos M."/>
            <person name="Hackermueller J."/>
            <person name="Diekert G."/>
        </authorList>
    </citation>
    <scope>NUCLEOTIDE SEQUENCE [LARGE SCALE GENOMIC DNA]</scope>
    <source>
        <strain>DSM 13726</strain>
        <strain evidence="3">PCE-M2</strain>
    </source>
</reference>
<dbReference type="PATRIC" id="fig|1193502.14.peg.1615"/>
<dbReference type="EMBL" id="CP017111">
    <property type="protein sequence ID" value="AOO65364.1"/>
    <property type="molecule type" value="Genomic_DNA"/>
</dbReference>
<dbReference type="Proteomes" id="UP000094609">
    <property type="component" value="Chromosome"/>
</dbReference>
<keyword evidence="1" id="KW-1133">Transmembrane helix</keyword>
<dbReference type="RefSeq" id="WP_069478075.1">
    <property type="nucleotide sequence ID" value="NZ_CP017111.1"/>
</dbReference>
<gene>
    <name evidence="2" type="ORF">SHALO_1591</name>
</gene>
<accession>A0A1D7TKD0</accession>
<name>A0A1D7TKD0_9BACT</name>
<feature type="transmembrane region" description="Helical" evidence="1">
    <location>
        <begin position="116"/>
        <end position="133"/>
    </location>
</feature>